<evidence type="ECO:0000256" key="4">
    <source>
        <dbReference type="ARBA" id="ARBA00029447"/>
    </source>
</evidence>
<dbReference type="RefSeq" id="WP_203678047.1">
    <property type="nucleotide sequence ID" value="NZ_BOMW01000017.1"/>
</dbReference>
<feature type="domain" description="Methyl-accepting transducer" evidence="7">
    <location>
        <begin position="269"/>
        <end position="498"/>
    </location>
</feature>
<proteinExistence type="inferred from homology"/>
<evidence type="ECO:0000256" key="3">
    <source>
        <dbReference type="ARBA" id="ARBA00023224"/>
    </source>
</evidence>
<evidence type="ECO:0000256" key="5">
    <source>
        <dbReference type="PROSITE-ProRule" id="PRU00284"/>
    </source>
</evidence>
<keyword evidence="3 5" id="KW-0807">Transducer</keyword>
<dbReference type="Proteomes" id="UP000629619">
    <property type="component" value="Unassembled WGS sequence"/>
</dbReference>
<evidence type="ECO:0000313" key="9">
    <source>
        <dbReference type="EMBL" id="GIF04258.1"/>
    </source>
</evidence>
<dbReference type="InterPro" id="IPR024478">
    <property type="entry name" value="HlyB_4HB_MCP"/>
</dbReference>
<organism evidence="9 10">
    <name type="scientific">Actinoplanes siamensis</name>
    <dbReference type="NCBI Taxonomy" id="1223317"/>
    <lineage>
        <taxon>Bacteria</taxon>
        <taxon>Bacillati</taxon>
        <taxon>Actinomycetota</taxon>
        <taxon>Actinomycetes</taxon>
        <taxon>Micromonosporales</taxon>
        <taxon>Micromonosporaceae</taxon>
        <taxon>Actinoplanes</taxon>
    </lineage>
</organism>
<evidence type="ECO:0000256" key="1">
    <source>
        <dbReference type="ARBA" id="ARBA00022692"/>
    </source>
</evidence>
<dbReference type="GO" id="GO:0007165">
    <property type="term" value="P:signal transduction"/>
    <property type="evidence" value="ECO:0007669"/>
    <property type="project" value="UniProtKB-KW"/>
</dbReference>
<keyword evidence="2 6" id="KW-1133">Transmembrane helix</keyword>
<accession>A0A919N4G8</accession>
<feature type="domain" description="HAMP" evidence="8">
    <location>
        <begin position="212"/>
        <end position="264"/>
    </location>
</feature>
<evidence type="ECO:0000256" key="6">
    <source>
        <dbReference type="SAM" id="Phobius"/>
    </source>
</evidence>
<evidence type="ECO:0000313" key="10">
    <source>
        <dbReference type="Proteomes" id="UP000629619"/>
    </source>
</evidence>
<dbReference type="PANTHER" id="PTHR32089">
    <property type="entry name" value="METHYL-ACCEPTING CHEMOTAXIS PROTEIN MCPB"/>
    <property type="match status" value="1"/>
</dbReference>
<comment type="caution">
    <text evidence="9">The sequence shown here is derived from an EMBL/GenBank/DDBJ whole genome shotgun (WGS) entry which is preliminary data.</text>
</comment>
<dbReference type="PROSITE" id="PS50885">
    <property type="entry name" value="HAMP"/>
    <property type="match status" value="1"/>
</dbReference>
<dbReference type="PANTHER" id="PTHR32089:SF112">
    <property type="entry name" value="LYSOZYME-LIKE PROTEIN-RELATED"/>
    <property type="match status" value="1"/>
</dbReference>
<dbReference type="InterPro" id="IPR003660">
    <property type="entry name" value="HAMP_dom"/>
</dbReference>
<gene>
    <name evidence="9" type="ORF">Asi03nite_17960</name>
</gene>
<evidence type="ECO:0008006" key="11">
    <source>
        <dbReference type="Google" id="ProtNLM"/>
    </source>
</evidence>
<keyword evidence="1 6" id="KW-0812">Transmembrane</keyword>
<comment type="similarity">
    <text evidence="4">Belongs to the methyl-accepting chemotaxis (MCP) protein family.</text>
</comment>
<dbReference type="CDD" id="cd06225">
    <property type="entry name" value="HAMP"/>
    <property type="match status" value="1"/>
</dbReference>
<dbReference type="InterPro" id="IPR004089">
    <property type="entry name" value="MCPsignal_dom"/>
</dbReference>
<dbReference type="AlphaFoldDB" id="A0A919N4G8"/>
<dbReference type="Pfam" id="PF00672">
    <property type="entry name" value="HAMP"/>
    <property type="match status" value="1"/>
</dbReference>
<evidence type="ECO:0000259" key="7">
    <source>
        <dbReference type="PROSITE" id="PS50111"/>
    </source>
</evidence>
<name>A0A919N4G8_9ACTN</name>
<evidence type="ECO:0000256" key="2">
    <source>
        <dbReference type="ARBA" id="ARBA00022989"/>
    </source>
</evidence>
<dbReference type="Gene3D" id="1.10.287.950">
    <property type="entry name" value="Methyl-accepting chemotaxis protein"/>
    <property type="match status" value="1"/>
</dbReference>
<dbReference type="SMART" id="SM00304">
    <property type="entry name" value="HAMP"/>
    <property type="match status" value="1"/>
</dbReference>
<evidence type="ECO:0000259" key="8">
    <source>
        <dbReference type="PROSITE" id="PS50885"/>
    </source>
</evidence>
<keyword evidence="6" id="KW-0472">Membrane</keyword>
<protein>
    <recommendedName>
        <fullName evidence="11">Methyl-accepting chemotaxis protein</fullName>
    </recommendedName>
</protein>
<feature type="transmembrane region" description="Helical" evidence="6">
    <location>
        <begin position="191"/>
        <end position="215"/>
    </location>
</feature>
<dbReference type="Pfam" id="PF00015">
    <property type="entry name" value="MCPsignal"/>
    <property type="match status" value="1"/>
</dbReference>
<sequence length="527" mass="54648">MGRWWRNRGVRTKMLLVTAISGIATVAVGAGALIQLNSVAATARTITDDQVQQALRINEARTQLLQEDSTLLEHVALTDEVSRRRADAEIQAGDAAYDAAWSAYRGANIAQPGTIAATEGMIATYRQLRDETMLPASRAHDVVSFQNGRFVQGAALDMAKDNLDELARFETDGVMAGGRAIRQAKTQAIELVVALLVVGLALAGAAAVFLAGAMVRPVRRVEGALAAMAGGDLTSPAEVDSNDEIGRMAAGYERARQAMRDTVAALATAAEAVNEASGRVRAAGSRLGASTAESAQQAHAVAEAAGLVSRNVEVLSVGGEEMGSSIESISYSANEAARVAAAAVTVAAETTQTVTKLGRSSAEISDVVKVITAIAEQTNLLALNATIESARAGEAGKGFAVVAGEVKELAQETAKATDDIVRRVQAIQGDTGGAVEAIMQISGIITQINDFQLTIASAVEEQTATTTEMNRNVSEAAGGSREIASTIEVLAGSVQAAAQDATSTQAAAADLAETAQHLREAVHRFRT</sequence>
<dbReference type="Pfam" id="PF12729">
    <property type="entry name" value="4HB_MCP_1"/>
    <property type="match status" value="1"/>
</dbReference>
<dbReference type="PROSITE" id="PS50111">
    <property type="entry name" value="CHEMOTAXIS_TRANSDUC_2"/>
    <property type="match status" value="1"/>
</dbReference>
<reference evidence="9" key="1">
    <citation type="submission" date="2021-01" db="EMBL/GenBank/DDBJ databases">
        <title>Whole genome shotgun sequence of Actinoplanes siamensis NBRC 109076.</title>
        <authorList>
            <person name="Komaki H."/>
            <person name="Tamura T."/>
        </authorList>
    </citation>
    <scope>NUCLEOTIDE SEQUENCE</scope>
    <source>
        <strain evidence="9">NBRC 109076</strain>
    </source>
</reference>
<dbReference type="SMART" id="SM00283">
    <property type="entry name" value="MA"/>
    <property type="match status" value="1"/>
</dbReference>
<dbReference type="EMBL" id="BOMW01000017">
    <property type="protein sequence ID" value="GIF04258.1"/>
    <property type="molecule type" value="Genomic_DNA"/>
</dbReference>
<dbReference type="GO" id="GO:0016020">
    <property type="term" value="C:membrane"/>
    <property type="evidence" value="ECO:0007669"/>
    <property type="project" value="InterPro"/>
</dbReference>
<dbReference type="SUPFAM" id="SSF58104">
    <property type="entry name" value="Methyl-accepting chemotaxis protein (MCP) signaling domain"/>
    <property type="match status" value="1"/>
</dbReference>
<keyword evidence="10" id="KW-1185">Reference proteome</keyword>